<accession>A0A9Q0NDG7</accession>
<sequence>RQSFKPKIVISGADKNYGTSACARPDMDMDHNTFEFEKKKLLDQLAVNQTSRVKIEEEIRGQHANGDWKRYRDMLIASNFDSVCCAKSPQSYPGIVELEEVENIKFTTCGLFIDSEFSFLGASPDGVCGENIVEVKCPYSIFENDIEKAILDGKLTITIWSKERKSRKSNDQFVPKITGINKRHKWLLSVNGVTNIVSITKPTFLNKKSKYISEIVAKLSQFNRIPQLECVFLDKIII</sequence>
<gene>
    <name evidence="1" type="ORF">Bhyg_03513</name>
</gene>
<organism evidence="1 2">
    <name type="scientific">Pseudolycoriella hygida</name>
    <dbReference type="NCBI Taxonomy" id="35572"/>
    <lineage>
        <taxon>Eukaryota</taxon>
        <taxon>Metazoa</taxon>
        <taxon>Ecdysozoa</taxon>
        <taxon>Arthropoda</taxon>
        <taxon>Hexapoda</taxon>
        <taxon>Insecta</taxon>
        <taxon>Pterygota</taxon>
        <taxon>Neoptera</taxon>
        <taxon>Endopterygota</taxon>
        <taxon>Diptera</taxon>
        <taxon>Nematocera</taxon>
        <taxon>Sciaroidea</taxon>
        <taxon>Sciaridae</taxon>
        <taxon>Pseudolycoriella</taxon>
    </lineage>
</organism>
<dbReference type="Proteomes" id="UP001151699">
    <property type="component" value="Chromosome A"/>
</dbReference>
<dbReference type="InterPro" id="IPR011604">
    <property type="entry name" value="PDDEXK-like_dom_sf"/>
</dbReference>
<evidence type="ECO:0008006" key="3">
    <source>
        <dbReference type="Google" id="ProtNLM"/>
    </source>
</evidence>
<proteinExistence type="predicted"/>
<feature type="non-terminal residue" evidence="1">
    <location>
        <position position="1"/>
    </location>
</feature>
<keyword evidence="2" id="KW-1185">Reference proteome</keyword>
<dbReference type="GO" id="GO:0006281">
    <property type="term" value="P:DNA repair"/>
    <property type="evidence" value="ECO:0007669"/>
    <property type="project" value="UniProtKB-ARBA"/>
</dbReference>
<dbReference type="Gene3D" id="3.90.320.10">
    <property type="match status" value="1"/>
</dbReference>
<reference evidence="1" key="1">
    <citation type="submission" date="2022-07" db="EMBL/GenBank/DDBJ databases">
        <authorList>
            <person name="Trinca V."/>
            <person name="Uliana J.V.C."/>
            <person name="Torres T.T."/>
            <person name="Ward R.J."/>
            <person name="Monesi N."/>
        </authorList>
    </citation>
    <scope>NUCLEOTIDE SEQUENCE</scope>
    <source>
        <strain evidence="1">HSMRA1968</strain>
        <tissue evidence="1">Whole embryos</tissue>
    </source>
</reference>
<comment type="caution">
    <text evidence="1">The sequence shown here is derived from an EMBL/GenBank/DDBJ whole genome shotgun (WGS) entry which is preliminary data.</text>
</comment>
<dbReference type="PANTHER" id="PTHR46609:SF8">
    <property type="entry name" value="YQAJ VIRAL RECOMBINASE DOMAIN-CONTAINING PROTEIN"/>
    <property type="match status" value="1"/>
</dbReference>
<dbReference type="InterPro" id="IPR011335">
    <property type="entry name" value="Restrct_endonuc-II-like"/>
</dbReference>
<evidence type="ECO:0000313" key="2">
    <source>
        <dbReference type="Proteomes" id="UP001151699"/>
    </source>
</evidence>
<dbReference type="EMBL" id="WJQU01000001">
    <property type="protein sequence ID" value="KAJ6648285.1"/>
    <property type="molecule type" value="Genomic_DNA"/>
</dbReference>
<name>A0A9Q0NDG7_9DIPT</name>
<dbReference type="InterPro" id="IPR051703">
    <property type="entry name" value="NF-kappa-B_Signaling_Reg"/>
</dbReference>
<dbReference type="AlphaFoldDB" id="A0A9Q0NDG7"/>
<evidence type="ECO:0000313" key="1">
    <source>
        <dbReference type="EMBL" id="KAJ6648285.1"/>
    </source>
</evidence>
<dbReference type="OrthoDB" id="6774613at2759"/>
<dbReference type="PANTHER" id="PTHR46609">
    <property type="entry name" value="EXONUCLEASE, PHAGE-TYPE/RECB, C-TERMINAL DOMAIN-CONTAINING PROTEIN"/>
    <property type="match status" value="1"/>
</dbReference>
<dbReference type="SUPFAM" id="SSF52980">
    <property type="entry name" value="Restriction endonuclease-like"/>
    <property type="match status" value="1"/>
</dbReference>
<protein>
    <recommendedName>
        <fullName evidence="3">YqaJ viral recombinase domain-containing protein</fullName>
    </recommendedName>
</protein>